<keyword evidence="2" id="KW-0479">Metal-binding</keyword>
<dbReference type="AlphaFoldDB" id="A0A3Q9UWT8"/>
<dbReference type="Gene3D" id="3.40.1190.20">
    <property type="match status" value="1"/>
</dbReference>
<keyword evidence="3" id="KW-0418">Kinase</keyword>
<gene>
    <name evidence="6" type="ORF">C1I64_02570</name>
</gene>
<dbReference type="GO" id="GO:0016301">
    <property type="term" value="F:kinase activity"/>
    <property type="evidence" value="ECO:0007669"/>
    <property type="project" value="UniProtKB-KW"/>
</dbReference>
<reference evidence="6 7" key="1">
    <citation type="submission" date="2018-03" db="EMBL/GenBank/DDBJ databases">
        <title>Bacteriophage NCPPB3778 and a type I-E CRISPR drive the evolution of the US Biological Select Agent, Rathayibacter toxicus.</title>
        <authorList>
            <person name="Davis E.W.II."/>
            <person name="Tabima J.F."/>
            <person name="Weisberg A.J."/>
            <person name="Dantas Lopes L."/>
            <person name="Wiseman M.S."/>
            <person name="Wiseman M.S."/>
            <person name="Pupko T."/>
            <person name="Belcher M.S."/>
            <person name="Sechler A.J."/>
            <person name="Tancos M.A."/>
            <person name="Schroeder B.K."/>
            <person name="Murray T.D."/>
            <person name="Luster D.G."/>
            <person name="Schneider W.L."/>
            <person name="Rogers E."/>
            <person name="Andreote F.D."/>
            <person name="Grunwald N.J."/>
            <person name="Putnam M.L."/>
            <person name="Chang J.H."/>
        </authorList>
    </citation>
    <scope>NUCLEOTIDE SEQUENCE [LARGE SCALE GENOMIC DNA]</scope>
    <source>
        <strain evidence="6 7">DSM 15932</strain>
    </source>
</reference>
<sequence length="395" mass="41772">MNERIVLGLGGTVDYEIDWDDDVVQALAEEYGIRADELTRTAPVTTERDLVVALLAFLADGAGGERFASSSRIVEEFAQRFPRRITLGGTGVRAGYALAVHGLAAVQHLVSIDDHVRRLLPVGTEYVSSATADSTDPHLIVQFPRGARVLLGDRVLVAPHPNRVIFANDPPNRELLLAEGLGGVLADAGVFLVSGFNSIQDGAVLTDRLETLQRHLAALPASADVIYEDAGFHLPALQDRARSALLGCVDVVSMNEDELQALLGHRLDLLDPDAVVEALGAASALLPGPVLVVHTRHWSAAVGAEAERYRAALLGGVTMASTRYLLGDGITAADYDRVAQLPAQPGGLAVCTAVTARLQAVCTPGLVLETDRPTTIGLGDTFAGGFVSALVRHRV</sequence>
<evidence type="ECO:0000256" key="3">
    <source>
        <dbReference type="ARBA" id="ARBA00022777"/>
    </source>
</evidence>
<dbReference type="GO" id="GO:0006096">
    <property type="term" value="P:glycolytic process"/>
    <property type="evidence" value="ECO:0007669"/>
    <property type="project" value="UniProtKB-KW"/>
</dbReference>
<dbReference type="SUPFAM" id="SSF53613">
    <property type="entry name" value="Ribokinase-like"/>
    <property type="match status" value="1"/>
</dbReference>
<dbReference type="GO" id="GO:0016773">
    <property type="term" value="F:phosphotransferase activity, alcohol group as acceptor"/>
    <property type="evidence" value="ECO:0007669"/>
    <property type="project" value="InterPro"/>
</dbReference>
<keyword evidence="4" id="KW-0460">Magnesium</keyword>
<dbReference type="PROSITE" id="PS51255">
    <property type="entry name" value="ADPK"/>
    <property type="match status" value="1"/>
</dbReference>
<dbReference type="KEGG" id="rfs:C1I64_02570"/>
<accession>A0A3Q9UWT8</accession>
<protein>
    <recommendedName>
        <fullName evidence="8">ADP-dependent phosphofructokinase/glucokinase</fullName>
    </recommendedName>
</protein>
<dbReference type="Pfam" id="PF04587">
    <property type="entry name" value="ADP_PFK_GK"/>
    <property type="match status" value="1"/>
</dbReference>
<organism evidence="6 7">
    <name type="scientific">Rathayibacter festucae DSM 15932</name>
    <dbReference type="NCBI Taxonomy" id="1328866"/>
    <lineage>
        <taxon>Bacteria</taxon>
        <taxon>Bacillati</taxon>
        <taxon>Actinomycetota</taxon>
        <taxon>Actinomycetes</taxon>
        <taxon>Micrococcales</taxon>
        <taxon>Microbacteriaceae</taxon>
        <taxon>Rathayibacter</taxon>
    </lineage>
</organism>
<evidence type="ECO:0000313" key="6">
    <source>
        <dbReference type="EMBL" id="AZZ51042.1"/>
    </source>
</evidence>
<evidence type="ECO:0008006" key="8">
    <source>
        <dbReference type="Google" id="ProtNLM"/>
    </source>
</evidence>
<evidence type="ECO:0000256" key="5">
    <source>
        <dbReference type="ARBA" id="ARBA00023152"/>
    </source>
</evidence>
<evidence type="ECO:0000313" key="7">
    <source>
        <dbReference type="Proteomes" id="UP000285317"/>
    </source>
</evidence>
<name>A0A3Q9UWT8_9MICO</name>
<keyword evidence="1" id="KW-0808">Transferase</keyword>
<proteinExistence type="predicted"/>
<dbReference type="RefSeq" id="WP_127886112.1">
    <property type="nucleotide sequence ID" value="NZ_CP028137.1"/>
</dbReference>
<keyword evidence="5" id="KW-0324">Glycolysis</keyword>
<dbReference type="InterPro" id="IPR007666">
    <property type="entry name" value="ADP_PFK/GK"/>
</dbReference>
<evidence type="ECO:0000256" key="1">
    <source>
        <dbReference type="ARBA" id="ARBA00022679"/>
    </source>
</evidence>
<evidence type="ECO:0000256" key="4">
    <source>
        <dbReference type="ARBA" id="ARBA00022842"/>
    </source>
</evidence>
<dbReference type="InterPro" id="IPR029056">
    <property type="entry name" value="Ribokinase-like"/>
</dbReference>
<dbReference type="GO" id="GO:0046872">
    <property type="term" value="F:metal ion binding"/>
    <property type="evidence" value="ECO:0007669"/>
    <property type="project" value="UniProtKB-KW"/>
</dbReference>
<dbReference type="Proteomes" id="UP000285317">
    <property type="component" value="Chromosome"/>
</dbReference>
<evidence type="ECO:0000256" key="2">
    <source>
        <dbReference type="ARBA" id="ARBA00022723"/>
    </source>
</evidence>
<dbReference type="EMBL" id="CP028137">
    <property type="protein sequence ID" value="AZZ51042.1"/>
    <property type="molecule type" value="Genomic_DNA"/>
</dbReference>